<sequence>MTAKRTTAPTRHRVALRILDHQVVGPGGELLGNVDDLGLAVDGDRWTVTGLQIGPAALGRGLPGKLGTWVIAIWRRLHPDPHPRASFVPIAEVSRIGAAIEVSARAATGLSSSFGLERWLDEFVVSRIPGAKGGGDERAGSGGSSGRPEPGGSTASRRPLPDDDSTTSVNDVLGARVFADDGSELGLVHDLVCVESSQRGPQGGLRVTHVVYGLHASGSRLGYDADPRQGPLVVAALVRWWQRAHRVAPLEDVRVTDLDARSLRVASHDAHVHPHEL</sequence>
<evidence type="ECO:0000313" key="3">
    <source>
        <dbReference type="Proteomes" id="UP000199077"/>
    </source>
</evidence>
<evidence type="ECO:0000313" key="2">
    <source>
        <dbReference type="EMBL" id="SDP43937.1"/>
    </source>
</evidence>
<accession>A0A1H0SQA3</accession>
<name>A0A1H0SQA3_9MICO</name>
<reference evidence="3" key="1">
    <citation type="submission" date="2016-10" db="EMBL/GenBank/DDBJ databases">
        <authorList>
            <person name="Varghese N."/>
            <person name="Submissions S."/>
        </authorList>
    </citation>
    <scope>NUCLEOTIDE SEQUENCE [LARGE SCALE GENOMIC DNA]</scope>
    <source>
        <strain evidence="3">DSM 22329</strain>
    </source>
</reference>
<keyword evidence="3" id="KW-1185">Reference proteome</keyword>
<dbReference type="RefSeq" id="WP_091785857.1">
    <property type="nucleotide sequence ID" value="NZ_LT629711.1"/>
</dbReference>
<dbReference type="AlphaFoldDB" id="A0A1H0SQA3"/>
<proteinExistence type="predicted"/>
<dbReference type="OrthoDB" id="9804685at2"/>
<dbReference type="EMBL" id="LT629711">
    <property type="protein sequence ID" value="SDP43937.1"/>
    <property type="molecule type" value="Genomic_DNA"/>
</dbReference>
<protein>
    <recommendedName>
        <fullName evidence="4">PRC-barrel domain-containing protein</fullName>
    </recommendedName>
</protein>
<evidence type="ECO:0008006" key="4">
    <source>
        <dbReference type="Google" id="ProtNLM"/>
    </source>
</evidence>
<evidence type="ECO:0000256" key="1">
    <source>
        <dbReference type="SAM" id="MobiDB-lite"/>
    </source>
</evidence>
<dbReference type="STRING" id="443156.SAMN04489867_2463"/>
<feature type="region of interest" description="Disordered" evidence="1">
    <location>
        <begin position="131"/>
        <end position="168"/>
    </location>
</feature>
<dbReference type="Proteomes" id="UP000199077">
    <property type="component" value="Chromosome I"/>
</dbReference>
<gene>
    <name evidence="2" type="ORF">SAMN04489867_2463</name>
</gene>
<organism evidence="2 3">
    <name type="scientific">Pedococcus dokdonensis</name>
    <dbReference type="NCBI Taxonomy" id="443156"/>
    <lineage>
        <taxon>Bacteria</taxon>
        <taxon>Bacillati</taxon>
        <taxon>Actinomycetota</taxon>
        <taxon>Actinomycetes</taxon>
        <taxon>Micrococcales</taxon>
        <taxon>Intrasporangiaceae</taxon>
        <taxon>Pedococcus</taxon>
    </lineage>
</organism>